<dbReference type="EMBL" id="MTYJ01000080">
    <property type="protein sequence ID" value="OQV15955.1"/>
    <property type="molecule type" value="Genomic_DNA"/>
</dbReference>
<evidence type="ECO:0000256" key="1">
    <source>
        <dbReference type="SAM" id="MobiDB-lite"/>
    </source>
</evidence>
<dbReference type="Proteomes" id="UP000192578">
    <property type="component" value="Unassembled WGS sequence"/>
</dbReference>
<dbReference type="GO" id="GO:0060090">
    <property type="term" value="F:molecular adaptor activity"/>
    <property type="evidence" value="ECO:0007669"/>
    <property type="project" value="TreeGrafter"/>
</dbReference>
<name>A0A1W0WL57_HYPEX</name>
<dbReference type="OrthoDB" id="1933107at2759"/>
<gene>
    <name evidence="4" type="ORF">BV898_09876</name>
</gene>
<dbReference type="InterPro" id="IPR038535">
    <property type="entry name" value="CNOT1_TTP_bind_sf"/>
</dbReference>
<evidence type="ECO:0000259" key="3">
    <source>
        <dbReference type="Pfam" id="PF16418"/>
    </source>
</evidence>
<feature type="domain" description="CCR4-NOT transcription complex subunit 1 TTP binding" evidence="2">
    <location>
        <begin position="884"/>
        <end position="1058"/>
    </location>
</feature>
<dbReference type="Pfam" id="PF16418">
    <property type="entry name" value="CNOT1_HEAT"/>
    <property type="match status" value="1"/>
</dbReference>
<dbReference type="AlphaFoldDB" id="A0A1W0WL57"/>
<dbReference type="PANTHER" id="PTHR13162">
    <property type="entry name" value="CCR4-NOT TRANSCRIPTION COMPLEX"/>
    <property type="match status" value="1"/>
</dbReference>
<dbReference type="Gene3D" id="1.25.40.180">
    <property type="match status" value="1"/>
</dbReference>
<evidence type="ECO:0000313" key="5">
    <source>
        <dbReference type="Proteomes" id="UP000192578"/>
    </source>
</evidence>
<dbReference type="GO" id="GO:0030015">
    <property type="term" value="C:CCR4-NOT core complex"/>
    <property type="evidence" value="ECO:0007669"/>
    <property type="project" value="InterPro"/>
</dbReference>
<protein>
    <submittedName>
        <fullName evidence="4">CCR4-NOT transcription complex subunit 1</fullName>
    </submittedName>
</protein>
<proteinExistence type="predicted"/>
<dbReference type="GO" id="GO:0017148">
    <property type="term" value="P:negative regulation of translation"/>
    <property type="evidence" value="ECO:0007669"/>
    <property type="project" value="InterPro"/>
</dbReference>
<dbReference type="InterPro" id="IPR032193">
    <property type="entry name" value="CNOT1_TTP_bind"/>
</dbReference>
<evidence type="ECO:0000313" key="4">
    <source>
        <dbReference type="EMBL" id="OQV15955.1"/>
    </source>
</evidence>
<dbReference type="GO" id="GO:0000932">
    <property type="term" value="C:P-body"/>
    <property type="evidence" value="ECO:0007669"/>
    <property type="project" value="TreeGrafter"/>
</dbReference>
<feature type="compositionally biased region" description="Low complexity" evidence="1">
    <location>
        <begin position="816"/>
        <end position="836"/>
    </location>
</feature>
<dbReference type="InterPro" id="IPR032194">
    <property type="entry name" value="CNOT1_HEAT"/>
</dbReference>
<keyword evidence="5" id="KW-1185">Reference proteome</keyword>
<reference evidence="5" key="1">
    <citation type="submission" date="2017-01" db="EMBL/GenBank/DDBJ databases">
        <title>Comparative genomics of anhydrobiosis in the tardigrade Hypsibius dujardini.</title>
        <authorList>
            <person name="Yoshida Y."/>
            <person name="Koutsovoulos G."/>
            <person name="Laetsch D."/>
            <person name="Stevens L."/>
            <person name="Kumar S."/>
            <person name="Horikawa D."/>
            <person name="Ishino K."/>
            <person name="Komine S."/>
            <person name="Tomita M."/>
            <person name="Blaxter M."/>
            <person name="Arakawa K."/>
        </authorList>
    </citation>
    <scope>NUCLEOTIDE SEQUENCE [LARGE SCALE GENOMIC DNA]</scope>
    <source>
        <strain evidence="5">Z151</strain>
    </source>
</reference>
<dbReference type="Gene3D" id="1.25.40.840">
    <property type="entry name" value="CCR4-NOT transcription complex subunit 1 TTP binding domain"/>
    <property type="match status" value="1"/>
</dbReference>
<dbReference type="Pfam" id="PF16417">
    <property type="entry name" value="CNOT1_TTP_bind"/>
    <property type="match status" value="1"/>
</dbReference>
<feature type="region of interest" description="Disordered" evidence="1">
    <location>
        <begin position="798"/>
        <end position="848"/>
    </location>
</feature>
<dbReference type="PANTHER" id="PTHR13162:SF8">
    <property type="entry name" value="CCR4-NOT TRANSCRIPTION COMPLEX SUBUNIT 1"/>
    <property type="match status" value="1"/>
</dbReference>
<organism evidence="4 5">
    <name type="scientific">Hypsibius exemplaris</name>
    <name type="common">Freshwater tardigrade</name>
    <dbReference type="NCBI Taxonomy" id="2072580"/>
    <lineage>
        <taxon>Eukaryota</taxon>
        <taxon>Metazoa</taxon>
        <taxon>Ecdysozoa</taxon>
        <taxon>Tardigrada</taxon>
        <taxon>Eutardigrada</taxon>
        <taxon>Parachela</taxon>
        <taxon>Hypsibioidea</taxon>
        <taxon>Hypsibiidae</taxon>
        <taxon>Hypsibius</taxon>
    </lineage>
</organism>
<accession>A0A1W0WL57</accession>
<sequence length="1152" mass="130945">MAAEDPKHNNSASSSSSNVKMNHVDLYVTPALFYIESLIKALNKKNHKAVAQELSTVCAHHGPTSTRHLLQTLFSGLDFSLDPQSIVKNKEFHQALPVQLLVQQVATLIDLPLFRTVLHFCFERPFDLVQEAQFLGNQQLIPLCGRIFKFNREQENRLCIILLKSNIPHVRNQAAALLKQKFGDILKTYCDADERLLHDTDKTVFHEHLLLLEPGQREEFAERVSAELEEEFRSTLRKLYPHPRLLPLQLKPILLGHTYLDPDAFEIGRQLEMSRNPPKVNLDSDHDLLVRLLIEFGYKAIDSIESCRSCLGGIGLEFITPESVARCIGVLASTVPVEELSQEELETVELDQRVRNTGYYVMWSRGEMKTTRAEAKEKDRRRMENVVVAVCEKCPSLSWREVVYEMDHEGFYIYDRAGLQLVLIGLYRGLQNTQFPIELLYRHWTNSDAQLAWFTHALKNPDIFCFADFSCDRADVALLKSVPDDYRQKDIQVWLALDLLETLLFLADGGFSQEVLSLLEVPLFRCPDILLLSLLQLSPNSMQVVTSRTRQQLVRLCVQKFLLTHPNSQSVLHYAWTIYPNNKLWAQQLMIDAMAEWYVLGKYDQARLARILDVAQDLKALGDLLQCDILPFVIDLSCLAARREYLKLDKWMQDKMAEHGVKFVEACLRFLERRCPTLIYGDPLRDEQQLPRNAQLPADTVHTFIGQLRDSLTHLNLPFESVALVMKLITNEPAVLKRPNPPPNIIKQQAPSPPDFPAVSGFSQPSEASSTIRPAVTALSPTPFLNLTQGRSNFGSIGPPSAGSGLGPIGQTLFGQPQQQQQQQLLQQQMPSSSAFSPPPPSPMITGRDSIPSPAVISSKPSAFTQLTVNPSSGSGSAMSTNSNDLYGMLPEVRKSYPEDVEKEVYTYFHSMFAGKFPLNALIEKMRSWKESTSDRDHLLFDCIMRNVYDEHQWLHQYPDKEFEVTARFFGTLIDNQFLSYMGLGIALRQLLDFLRVGPNQIGPGARHFRFAVLAMDMFKDRLHEYSQYCHHVTQTPFFKDFPPGLKEFVQSGTRAEKPLLQQQQQQRVPERQLSVAQGVGGRNKALSPRHDRNSSDSDDSDSEDMQLTVPPENVRDKLGFLFNNISMANVKDKITEFKDIVKGEDSDKYMR</sequence>
<dbReference type="InterPro" id="IPR040398">
    <property type="entry name" value="Not1"/>
</dbReference>
<feature type="region of interest" description="Disordered" evidence="1">
    <location>
        <begin position="1061"/>
        <end position="1111"/>
    </location>
</feature>
<comment type="caution">
    <text evidence="4">The sequence shown here is derived from an EMBL/GenBank/DDBJ whole genome shotgun (WGS) entry which is preliminary data.</text>
</comment>
<feature type="domain" description="CCR4-NOT transcription complex subunit 1 HEAT repeat" evidence="3">
    <location>
        <begin position="556"/>
        <end position="708"/>
    </location>
</feature>
<evidence type="ECO:0000259" key="2">
    <source>
        <dbReference type="Pfam" id="PF16417"/>
    </source>
</evidence>
<dbReference type="GO" id="GO:0000288">
    <property type="term" value="P:nuclear-transcribed mRNA catabolic process, deadenylation-dependent decay"/>
    <property type="evidence" value="ECO:0007669"/>
    <property type="project" value="TreeGrafter"/>
</dbReference>